<dbReference type="Gene3D" id="2.130.10.10">
    <property type="entry name" value="YVTN repeat-like/Quinoprotein amine dehydrogenase"/>
    <property type="match status" value="1"/>
</dbReference>
<proteinExistence type="predicted"/>
<feature type="repeat" description="WD" evidence="3">
    <location>
        <begin position="1"/>
        <end position="34"/>
    </location>
</feature>
<feature type="repeat" description="WD" evidence="3">
    <location>
        <begin position="35"/>
        <end position="65"/>
    </location>
</feature>
<keyword evidence="2" id="KW-0677">Repeat</keyword>
<dbReference type="EMBL" id="LR031874">
    <property type="protein sequence ID" value="VDD23634.1"/>
    <property type="molecule type" value="Genomic_DNA"/>
</dbReference>
<dbReference type="InterPro" id="IPR045227">
    <property type="entry name" value="WDR18/Ipi3/RID3"/>
</dbReference>
<dbReference type="InterPro" id="IPR036322">
    <property type="entry name" value="WD40_repeat_dom_sf"/>
</dbReference>
<dbReference type="PANTHER" id="PTHR18763:SF0">
    <property type="entry name" value="WD REPEAT-CONTAINING PROTEIN 18"/>
    <property type="match status" value="1"/>
</dbReference>
<keyword evidence="1 3" id="KW-0853">WD repeat</keyword>
<dbReference type="GO" id="GO:0006261">
    <property type="term" value="P:DNA-templated DNA replication"/>
    <property type="evidence" value="ECO:0007669"/>
    <property type="project" value="TreeGrafter"/>
</dbReference>
<evidence type="ECO:0000256" key="1">
    <source>
        <dbReference type="ARBA" id="ARBA00022574"/>
    </source>
</evidence>
<dbReference type="GO" id="GO:0006364">
    <property type="term" value="P:rRNA processing"/>
    <property type="evidence" value="ECO:0007669"/>
    <property type="project" value="TreeGrafter"/>
</dbReference>
<evidence type="ECO:0000256" key="3">
    <source>
        <dbReference type="PROSITE-ProRule" id="PRU00221"/>
    </source>
</evidence>
<name>A0A3P6DHS2_BRAOL</name>
<reference evidence="4" key="1">
    <citation type="submission" date="2018-11" db="EMBL/GenBank/DDBJ databases">
        <authorList>
            <consortium name="Genoscope - CEA"/>
            <person name="William W."/>
        </authorList>
    </citation>
    <scope>NUCLEOTIDE SEQUENCE</scope>
</reference>
<dbReference type="GO" id="GO:0005656">
    <property type="term" value="C:nuclear pre-replicative complex"/>
    <property type="evidence" value="ECO:0007669"/>
    <property type="project" value="TreeGrafter"/>
</dbReference>
<accession>A0A3P6DHS2</accession>
<dbReference type="Pfam" id="PF00400">
    <property type="entry name" value="WD40"/>
    <property type="match status" value="1"/>
</dbReference>
<dbReference type="InterPro" id="IPR001680">
    <property type="entry name" value="WD40_rpt"/>
</dbReference>
<dbReference type="AlphaFoldDB" id="A0A3P6DHS2"/>
<organism evidence="4">
    <name type="scientific">Brassica oleracea</name>
    <name type="common">Wild cabbage</name>
    <dbReference type="NCBI Taxonomy" id="3712"/>
    <lineage>
        <taxon>Eukaryota</taxon>
        <taxon>Viridiplantae</taxon>
        <taxon>Streptophyta</taxon>
        <taxon>Embryophyta</taxon>
        <taxon>Tracheophyta</taxon>
        <taxon>Spermatophyta</taxon>
        <taxon>Magnoliopsida</taxon>
        <taxon>eudicotyledons</taxon>
        <taxon>Gunneridae</taxon>
        <taxon>Pentapetalae</taxon>
        <taxon>rosids</taxon>
        <taxon>malvids</taxon>
        <taxon>Brassicales</taxon>
        <taxon>Brassicaceae</taxon>
        <taxon>Brassiceae</taxon>
        <taxon>Brassica</taxon>
    </lineage>
</organism>
<dbReference type="PROSITE" id="PS50082">
    <property type="entry name" value="WD_REPEATS_2"/>
    <property type="match status" value="2"/>
</dbReference>
<dbReference type="InterPro" id="IPR015943">
    <property type="entry name" value="WD40/YVTN_repeat-like_dom_sf"/>
</dbReference>
<sequence length="176" mass="19325">MALEANMEGTYIVGGGASGDIFLWEVSSGKLLKKWHGHYQSVTCLLFSTDDSLLVSGSKDGCLMILERQQQGSTFYEHDFNEHTTSVTDIVIDYGGCNALLVTASEDCLEPVQGETVEKHHLSCSHQCTCVEFLQTSFFYAGNKDSKIYIGAMNSSSDYATQAPGSVSEQRYHLLL</sequence>
<gene>
    <name evidence="4" type="ORF">BOLC2T09595H</name>
</gene>
<evidence type="ECO:0000313" key="4">
    <source>
        <dbReference type="EMBL" id="VDD23634.1"/>
    </source>
</evidence>
<dbReference type="PANTHER" id="PTHR18763">
    <property type="entry name" value="WD-REPEAT PROTEIN 18"/>
    <property type="match status" value="1"/>
</dbReference>
<dbReference type="SUPFAM" id="SSF50978">
    <property type="entry name" value="WD40 repeat-like"/>
    <property type="match status" value="1"/>
</dbReference>
<protein>
    <submittedName>
        <fullName evidence="4">Uncharacterized protein</fullName>
    </submittedName>
</protein>
<dbReference type="SMART" id="SM00320">
    <property type="entry name" value="WD40"/>
    <property type="match status" value="2"/>
</dbReference>
<evidence type="ECO:0000256" key="2">
    <source>
        <dbReference type="ARBA" id="ARBA00022737"/>
    </source>
</evidence>
<dbReference type="GO" id="GO:0120330">
    <property type="term" value="C:rixosome complex"/>
    <property type="evidence" value="ECO:0007669"/>
    <property type="project" value="TreeGrafter"/>
</dbReference>